<dbReference type="Gene3D" id="2.40.50.480">
    <property type="match status" value="1"/>
</dbReference>
<dbReference type="Proteomes" id="UP000198619">
    <property type="component" value="Unassembled WGS sequence"/>
</dbReference>
<accession>A0A1I1ABL5</accession>
<feature type="signal peptide" evidence="1">
    <location>
        <begin position="1"/>
        <end position="19"/>
    </location>
</feature>
<evidence type="ECO:0000313" key="2">
    <source>
        <dbReference type="EMBL" id="SFB35384.1"/>
    </source>
</evidence>
<evidence type="ECO:0000256" key="1">
    <source>
        <dbReference type="SAM" id="SignalP"/>
    </source>
</evidence>
<feature type="chain" id="PRO_5039596091" description="YxeA family protein" evidence="1">
    <location>
        <begin position="20"/>
        <end position="119"/>
    </location>
</feature>
<dbReference type="RefSeq" id="WP_090042605.1">
    <property type="nucleotide sequence ID" value="NZ_FOKI01000033.1"/>
</dbReference>
<protein>
    <recommendedName>
        <fullName evidence="4">YxeA family protein</fullName>
    </recommendedName>
</protein>
<dbReference type="InterPro" id="IPR036166">
    <property type="entry name" value="YxeA-like_sf"/>
</dbReference>
<dbReference type="Pfam" id="PF06486">
    <property type="entry name" value="DUF1093"/>
    <property type="match status" value="1"/>
</dbReference>
<reference evidence="2 3" key="1">
    <citation type="submission" date="2016-10" db="EMBL/GenBank/DDBJ databases">
        <authorList>
            <person name="de Groot N.N."/>
        </authorList>
    </citation>
    <scope>NUCLEOTIDE SEQUENCE [LARGE SCALE GENOMIC DNA]</scope>
    <source>
        <strain evidence="2 3">DSM 12271</strain>
    </source>
</reference>
<evidence type="ECO:0000313" key="3">
    <source>
        <dbReference type="Proteomes" id="UP000198619"/>
    </source>
</evidence>
<keyword evidence="3" id="KW-1185">Reference proteome</keyword>
<proteinExistence type="predicted"/>
<keyword evidence="1" id="KW-0732">Signal</keyword>
<evidence type="ECO:0008006" key="4">
    <source>
        <dbReference type="Google" id="ProtNLM"/>
    </source>
</evidence>
<dbReference type="NCBIfam" id="TIGR01655">
    <property type="entry name" value="yxeA_fam"/>
    <property type="match status" value="1"/>
</dbReference>
<dbReference type="OrthoDB" id="8719215at2"/>
<sequence>MKKYLSAVLLIFTFSVVLAGCAGKEVYDNLYNNLNTSKCYVQISDSTENKKDGETFYDYNLTGYDKKGNAKEIKLSERKKLRKDAYLCVKLKNDGEAMSWEEVKQEDLPEKVKEKFEIK</sequence>
<dbReference type="STRING" id="84698.SAMN04488528_10337"/>
<dbReference type="PROSITE" id="PS51257">
    <property type="entry name" value="PROKAR_LIPOPROTEIN"/>
    <property type="match status" value="1"/>
</dbReference>
<organism evidence="2 3">
    <name type="scientific">Clostridium frigidicarnis</name>
    <dbReference type="NCBI Taxonomy" id="84698"/>
    <lineage>
        <taxon>Bacteria</taxon>
        <taxon>Bacillati</taxon>
        <taxon>Bacillota</taxon>
        <taxon>Clostridia</taxon>
        <taxon>Eubacteriales</taxon>
        <taxon>Clostridiaceae</taxon>
        <taxon>Clostridium</taxon>
    </lineage>
</organism>
<dbReference type="InterPro" id="IPR006542">
    <property type="entry name" value="DUF1093"/>
</dbReference>
<dbReference type="PANTHER" id="PTHR36433">
    <property type="entry name" value="HYPOTHETICAL CYTOSOLIC PROTEIN"/>
    <property type="match status" value="1"/>
</dbReference>
<gene>
    <name evidence="2" type="ORF">SAMN04488528_10337</name>
</gene>
<dbReference type="AlphaFoldDB" id="A0A1I1ABL5"/>
<dbReference type="PANTHER" id="PTHR36433:SF2">
    <property type="entry name" value="YXEA FAMILY PROTEIN"/>
    <property type="match status" value="1"/>
</dbReference>
<name>A0A1I1ABL5_9CLOT</name>
<dbReference type="EMBL" id="FOKI01000033">
    <property type="protein sequence ID" value="SFB35384.1"/>
    <property type="molecule type" value="Genomic_DNA"/>
</dbReference>
<dbReference type="SUPFAM" id="SSF159121">
    <property type="entry name" value="BC4932-like"/>
    <property type="match status" value="1"/>
</dbReference>